<feature type="compositionally biased region" description="Basic and acidic residues" evidence="7">
    <location>
        <begin position="1"/>
        <end position="14"/>
    </location>
</feature>
<gene>
    <name evidence="12" type="primary">LOC117653837</name>
</gene>
<dbReference type="PANTHER" id="PTHR43038">
    <property type="entry name" value="ATP-BINDING CASSETTE, SUB-FAMILY H, MEMBER 1"/>
    <property type="match status" value="1"/>
</dbReference>
<dbReference type="InParanoid" id="A0A6P9AJM9"/>
<evidence type="ECO:0000256" key="2">
    <source>
        <dbReference type="ARBA" id="ARBA00022692"/>
    </source>
</evidence>
<dbReference type="SUPFAM" id="SSF52540">
    <property type="entry name" value="P-loop containing nucleoside triphosphate hydrolases"/>
    <property type="match status" value="1"/>
</dbReference>
<dbReference type="InterPro" id="IPR017871">
    <property type="entry name" value="ABC_transporter-like_CS"/>
</dbReference>
<feature type="transmembrane region" description="Helical" evidence="8">
    <location>
        <begin position="388"/>
        <end position="409"/>
    </location>
</feature>
<dbReference type="Pfam" id="PF00005">
    <property type="entry name" value="ABC_tran"/>
    <property type="match status" value="1"/>
</dbReference>
<sequence length="784" mass="86037">MDNSRRPEDIEMEGRPCAGYSNGGYRADDLERIREELNTALRTAPEPAAPVAPPAPAAPRGPRVAAICIRNAKKSYPLGSGVVLDGFNMTVAEGSIYSLLGASGCGKTTVLSCVVGRRRLNEGTITVLGLAPGTPRSGMPGPTIGYMPQELALYGGFTVTETLKYFGWVAGMSQEDIDERTAKLLSLLEIPTEYRLVRDLSGGQQRRVSLAVTLIHRPPIVILDEPTVGVDPVLRQNIWDLLLSMTRDGHTTVVITTHYIEEARQADTIGLMRNGTLLAEDRPDRLLERYACDTMEEVFLKLSLRQQRALAAPATETTTATVPVSVPVSAPDAAEMAVEGAAAELDQKDEPPVLEDARLLHCKPVHLTNHWNTLPCLWKNLTYMKRNVVPVLFVVILPIIQCGLFGVTVGRDPKDMRLAVVNDDVQCTYSSNLAGGVDYKGFPGYPSNCTTKTLRYLSCRMLSIIDDDRIALEPFPNIPSALEAVRAGKAWGALYFPANYSRFLAARHVWGRYASDKALNHSEISVWMDMSNQYIGYLLQASLSLAVLRFTRDIQEGCMWNTKATPVPVRIMDPVYGQLDPSFQDFCLPGMIVTTVFFMALLVTVGSILEEKRDGLMARSLSAGVTIHEVLAAHVLVQIVLMIIAMVTALVMLLCVFQLTNNGPLYWVVLLCFLQGLCGMCLGFFISCLCESDMAATYMGVGTFFPLIFLSGMVWPVEGMHSLLRSIGWALPLTQATTSLRSIMGRGWSIDQPAVYLGFVSTAVWIAIFVSITLITLRVQKRIS</sequence>
<dbReference type="Pfam" id="PF12698">
    <property type="entry name" value="ABC2_membrane_3"/>
    <property type="match status" value="1"/>
</dbReference>
<dbReference type="CDD" id="cd03230">
    <property type="entry name" value="ABC_DR_subfamily_A"/>
    <property type="match status" value="1"/>
</dbReference>
<evidence type="ECO:0000259" key="10">
    <source>
        <dbReference type="PROSITE" id="PS51012"/>
    </source>
</evidence>
<keyword evidence="11" id="KW-1185">Reference proteome</keyword>
<dbReference type="InterPro" id="IPR047817">
    <property type="entry name" value="ABC2_TM_bact-type"/>
</dbReference>
<dbReference type="Proteomes" id="UP000515158">
    <property type="component" value="Unplaced"/>
</dbReference>
<comment type="subcellular location">
    <subcellularLocation>
        <location evidence="1">Membrane</location>
        <topology evidence="1">Multi-pass membrane protein</topology>
    </subcellularLocation>
</comment>
<proteinExistence type="predicted"/>
<accession>A0A6P9AJM9</accession>
<keyword evidence="3" id="KW-0547">Nucleotide-binding</keyword>
<organism evidence="12">
    <name type="scientific">Thrips palmi</name>
    <name type="common">Melon thrips</name>
    <dbReference type="NCBI Taxonomy" id="161013"/>
    <lineage>
        <taxon>Eukaryota</taxon>
        <taxon>Metazoa</taxon>
        <taxon>Ecdysozoa</taxon>
        <taxon>Arthropoda</taxon>
        <taxon>Hexapoda</taxon>
        <taxon>Insecta</taxon>
        <taxon>Pterygota</taxon>
        <taxon>Neoptera</taxon>
        <taxon>Paraneoptera</taxon>
        <taxon>Thysanoptera</taxon>
        <taxon>Terebrantia</taxon>
        <taxon>Thripoidea</taxon>
        <taxon>Thripidae</taxon>
        <taxon>Thrips</taxon>
    </lineage>
</organism>
<feature type="transmembrane region" description="Helical" evidence="8">
    <location>
        <begin position="630"/>
        <end position="659"/>
    </location>
</feature>
<evidence type="ECO:0000313" key="12">
    <source>
        <dbReference type="RefSeq" id="XP_034255676.1"/>
    </source>
</evidence>
<dbReference type="KEGG" id="tpal:117653837"/>
<feature type="transmembrane region" description="Helical" evidence="8">
    <location>
        <begin position="696"/>
        <end position="715"/>
    </location>
</feature>
<feature type="transmembrane region" description="Helical" evidence="8">
    <location>
        <begin position="754"/>
        <end position="777"/>
    </location>
</feature>
<dbReference type="PANTHER" id="PTHR43038:SF3">
    <property type="entry name" value="ABC TRANSPORTER G FAMILY MEMBER 20 ISOFORM X1"/>
    <property type="match status" value="1"/>
</dbReference>
<dbReference type="GeneID" id="117653837"/>
<keyword evidence="2 8" id="KW-0812">Transmembrane</keyword>
<dbReference type="GO" id="GO:0140359">
    <property type="term" value="F:ABC-type transporter activity"/>
    <property type="evidence" value="ECO:0007669"/>
    <property type="project" value="InterPro"/>
</dbReference>
<evidence type="ECO:0000259" key="9">
    <source>
        <dbReference type="PROSITE" id="PS50893"/>
    </source>
</evidence>
<dbReference type="GO" id="GO:0005524">
    <property type="term" value="F:ATP binding"/>
    <property type="evidence" value="ECO:0007669"/>
    <property type="project" value="UniProtKB-KW"/>
</dbReference>
<feature type="transmembrane region" description="Helical" evidence="8">
    <location>
        <begin position="588"/>
        <end position="609"/>
    </location>
</feature>
<dbReference type="GO" id="GO:0043190">
    <property type="term" value="C:ATP-binding cassette (ABC) transporter complex"/>
    <property type="evidence" value="ECO:0007669"/>
    <property type="project" value="InterPro"/>
</dbReference>
<dbReference type="InterPro" id="IPR003593">
    <property type="entry name" value="AAA+_ATPase"/>
</dbReference>
<feature type="domain" description="ABC transporter" evidence="9">
    <location>
        <begin position="67"/>
        <end position="299"/>
    </location>
</feature>
<dbReference type="Gene3D" id="3.40.50.300">
    <property type="entry name" value="P-loop containing nucleotide triphosphate hydrolases"/>
    <property type="match status" value="1"/>
</dbReference>
<feature type="domain" description="ABC transmembrane type-2" evidence="10">
    <location>
        <begin position="532"/>
        <end position="780"/>
    </location>
</feature>
<dbReference type="AlphaFoldDB" id="A0A6P9AJM9"/>
<evidence type="ECO:0000256" key="4">
    <source>
        <dbReference type="ARBA" id="ARBA00022840"/>
    </source>
</evidence>
<dbReference type="SMART" id="SM00382">
    <property type="entry name" value="AAA"/>
    <property type="match status" value="1"/>
</dbReference>
<protein>
    <submittedName>
        <fullName evidence="12">ABC transporter G family member 23-like</fullName>
    </submittedName>
</protein>
<evidence type="ECO:0000256" key="6">
    <source>
        <dbReference type="ARBA" id="ARBA00023136"/>
    </source>
</evidence>
<keyword evidence="4" id="KW-0067">ATP-binding</keyword>
<dbReference type="GO" id="GO:0016887">
    <property type="term" value="F:ATP hydrolysis activity"/>
    <property type="evidence" value="ECO:0007669"/>
    <property type="project" value="InterPro"/>
</dbReference>
<dbReference type="PROSITE" id="PS51012">
    <property type="entry name" value="ABC_TM2"/>
    <property type="match status" value="1"/>
</dbReference>
<evidence type="ECO:0000256" key="3">
    <source>
        <dbReference type="ARBA" id="ARBA00022741"/>
    </source>
</evidence>
<name>A0A6P9AJM9_THRPL</name>
<evidence type="ECO:0000256" key="5">
    <source>
        <dbReference type="ARBA" id="ARBA00022989"/>
    </source>
</evidence>
<dbReference type="PROSITE" id="PS00211">
    <property type="entry name" value="ABC_TRANSPORTER_1"/>
    <property type="match status" value="1"/>
</dbReference>
<keyword evidence="6 8" id="KW-0472">Membrane</keyword>
<reference evidence="12" key="1">
    <citation type="submission" date="2025-08" db="UniProtKB">
        <authorList>
            <consortium name="RefSeq"/>
        </authorList>
    </citation>
    <scope>IDENTIFICATION</scope>
    <source>
        <tissue evidence="12">Total insect</tissue>
    </source>
</reference>
<dbReference type="RefSeq" id="XP_034255676.1">
    <property type="nucleotide sequence ID" value="XM_034399785.1"/>
</dbReference>
<dbReference type="InterPro" id="IPR013525">
    <property type="entry name" value="ABC2_TM"/>
</dbReference>
<feature type="region of interest" description="Disordered" evidence="7">
    <location>
        <begin position="1"/>
        <end position="23"/>
    </location>
</feature>
<dbReference type="InterPro" id="IPR003439">
    <property type="entry name" value="ABC_transporter-like_ATP-bd"/>
</dbReference>
<evidence type="ECO:0000313" key="11">
    <source>
        <dbReference type="Proteomes" id="UP000515158"/>
    </source>
</evidence>
<dbReference type="InterPro" id="IPR027417">
    <property type="entry name" value="P-loop_NTPase"/>
</dbReference>
<evidence type="ECO:0000256" key="7">
    <source>
        <dbReference type="SAM" id="MobiDB-lite"/>
    </source>
</evidence>
<dbReference type="OrthoDB" id="10255969at2759"/>
<feature type="transmembrane region" description="Helical" evidence="8">
    <location>
        <begin position="665"/>
        <end position="689"/>
    </location>
</feature>
<keyword evidence="5 8" id="KW-1133">Transmembrane helix</keyword>
<dbReference type="PROSITE" id="PS50893">
    <property type="entry name" value="ABC_TRANSPORTER_2"/>
    <property type="match status" value="1"/>
</dbReference>
<evidence type="ECO:0000256" key="8">
    <source>
        <dbReference type="SAM" id="Phobius"/>
    </source>
</evidence>
<evidence type="ECO:0000256" key="1">
    <source>
        <dbReference type="ARBA" id="ARBA00004141"/>
    </source>
</evidence>
<dbReference type="PRINTS" id="PR00164">
    <property type="entry name" value="ABC2TRNSPORT"/>
</dbReference>
<dbReference type="InterPro" id="IPR000412">
    <property type="entry name" value="ABC_2_transport"/>
</dbReference>